<dbReference type="AlphaFoldDB" id="A0A8T1X743"/>
<dbReference type="EMBL" id="JAGDFL010000037">
    <property type="protein sequence ID" value="KAG7400158.1"/>
    <property type="molecule type" value="Genomic_DNA"/>
</dbReference>
<organism evidence="1 2">
    <name type="scientific">Phytophthora boehmeriae</name>
    <dbReference type="NCBI Taxonomy" id="109152"/>
    <lineage>
        <taxon>Eukaryota</taxon>
        <taxon>Sar</taxon>
        <taxon>Stramenopiles</taxon>
        <taxon>Oomycota</taxon>
        <taxon>Peronosporomycetes</taxon>
        <taxon>Peronosporales</taxon>
        <taxon>Peronosporaceae</taxon>
        <taxon>Phytophthora</taxon>
    </lineage>
</organism>
<dbReference type="PANTHER" id="PTHR13068">
    <property type="entry name" value="CGI-12 PROTEIN-RELATED"/>
    <property type="match status" value="1"/>
</dbReference>
<evidence type="ECO:0000313" key="1">
    <source>
        <dbReference type="EMBL" id="KAG7400158.1"/>
    </source>
</evidence>
<keyword evidence="2" id="KW-1185">Reference proteome</keyword>
<evidence type="ECO:0000313" key="2">
    <source>
        <dbReference type="Proteomes" id="UP000693981"/>
    </source>
</evidence>
<dbReference type="PANTHER" id="PTHR13068:SF151">
    <property type="entry name" value="TRANSCRIPTION TERMINATION FACTOR MTERF9, CHLOROPLASTIC"/>
    <property type="match status" value="1"/>
</dbReference>
<dbReference type="GO" id="GO:0003676">
    <property type="term" value="F:nucleic acid binding"/>
    <property type="evidence" value="ECO:0007669"/>
    <property type="project" value="InterPro"/>
</dbReference>
<sequence>MASLDRTIRFFEDRGIDKTSALRVVACHVSLTHYSLDTMETKIAWLSELGLSDDKINVTIMRHPNILGISFDKLNAIKEWYIKHGVSEKKLPYVFNVFPQAASSSIEANLEPKVKLLKKNGFSDSQVARALSLTPQVFTHSVDKLQSNIDYLADVGVPREELPRMVAMMPQCLGMKQERIQATLNAADEMFGPETALEVLLSNCRIVTYNINGMRRAFKYLVSLGFAPERLQMNTRYITRSVNGILRPRSKFLIAQGVDVVMTVNWIMLPEKHFIERYPDYTEYLRQYKARQRKKLAAIAAA</sequence>
<accession>A0A8T1X743</accession>
<comment type="caution">
    <text evidence="1">The sequence shown here is derived from an EMBL/GenBank/DDBJ whole genome shotgun (WGS) entry which is preliminary data.</text>
</comment>
<dbReference type="InterPro" id="IPR003690">
    <property type="entry name" value="MTERF"/>
</dbReference>
<name>A0A8T1X743_9STRA</name>
<dbReference type="Pfam" id="PF02536">
    <property type="entry name" value="mTERF"/>
    <property type="match status" value="1"/>
</dbReference>
<proteinExistence type="predicted"/>
<dbReference type="SMART" id="SM00733">
    <property type="entry name" value="Mterf"/>
    <property type="match status" value="6"/>
</dbReference>
<dbReference type="Proteomes" id="UP000693981">
    <property type="component" value="Unassembled WGS sequence"/>
</dbReference>
<dbReference type="OrthoDB" id="154809at2759"/>
<protein>
    <submittedName>
        <fullName evidence="1">Uncharacterized protein</fullName>
    </submittedName>
</protein>
<gene>
    <name evidence="1" type="ORF">PHYBOEH_006866</name>
</gene>
<reference evidence="1" key="1">
    <citation type="submission" date="2021-02" db="EMBL/GenBank/DDBJ databases">
        <authorList>
            <person name="Palmer J.M."/>
        </authorList>
    </citation>
    <scope>NUCLEOTIDE SEQUENCE</scope>
    <source>
        <strain evidence="1">SCRP23</strain>
    </source>
</reference>